<sequence>MLSRSDSGEELDITVTSSVFELEKTLLQVRSLRYQMYSKYLSEKLGYEKTLRKLEQEIYSSTIESKENTLSSHKDYKSSRKPLGNLSLNIINNSLSTTSDKSIQTTNSHIPNILMNSITSKRAFHDTGSSLQSSGNFSQFLDSHSERNSVDSTRDEVTQMYDERLFKIVEQLEHIACSNNHL</sequence>
<feature type="compositionally biased region" description="Basic and acidic residues" evidence="1">
    <location>
        <begin position="143"/>
        <end position="155"/>
    </location>
</feature>
<name>A0A1R2C0L7_9CILI</name>
<reference evidence="2 3" key="1">
    <citation type="submission" date="2016-11" db="EMBL/GenBank/DDBJ databases">
        <title>The macronuclear genome of Stentor coeruleus: a giant cell with tiny introns.</title>
        <authorList>
            <person name="Slabodnick M."/>
            <person name="Ruby J.G."/>
            <person name="Reiff S.B."/>
            <person name="Swart E.C."/>
            <person name="Gosai S."/>
            <person name="Prabakaran S."/>
            <person name="Witkowska E."/>
            <person name="Larue G.E."/>
            <person name="Fisher S."/>
            <person name="Freeman R.M."/>
            <person name="Gunawardena J."/>
            <person name="Chu W."/>
            <person name="Stover N.A."/>
            <person name="Gregory B.D."/>
            <person name="Nowacki M."/>
            <person name="Derisi J."/>
            <person name="Roy S.W."/>
            <person name="Marshall W.F."/>
            <person name="Sood P."/>
        </authorList>
    </citation>
    <scope>NUCLEOTIDE SEQUENCE [LARGE SCALE GENOMIC DNA]</scope>
    <source>
        <strain evidence="2">WM001</strain>
    </source>
</reference>
<dbReference type="Proteomes" id="UP000187209">
    <property type="component" value="Unassembled WGS sequence"/>
</dbReference>
<protein>
    <submittedName>
        <fullName evidence="2">Uncharacterized protein</fullName>
    </submittedName>
</protein>
<gene>
    <name evidence="2" type="ORF">SteCoe_16759</name>
</gene>
<dbReference type="AlphaFoldDB" id="A0A1R2C0L7"/>
<evidence type="ECO:0000313" key="3">
    <source>
        <dbReference type="Proteomes" id="UP000187209"/>
    </source>
</evidence>
<organism evidence="2 3">
    <name type="scientific">Stentor coeruleus</name>
    <dbReference type="NCBI Taxonomy" id="5963"/>
    <lineage>
        <taxon>Eukaryota</taxon>
        <taxon>Sar</taxon>
        <taxon>Alveolata</taxon>
        <taxon>Ciliophora</taxon>
        <taxon>Postciliodesmatophora</taxon>
        <taxon>Heterotrichea</taxon>
        <taxon>Heterotrichida</taxon>
        <taxon>Stentoridae</taxon>
        <taxon>Stentor</taxon>
    </lineage>
</organism>
<proteinExistence type="predicted"/>
<evidence type="ECO:0000313" key="2">
    <source>
        <dbReference type="EMBL" id="OMJ82530.1"/>
    </source>
</evidence>
<keyword evidence="3" id="KW-1185">Reference proteome</keyword>
<dbReference type="EMBL" id="MPUH01000337">
    <property type="protein sequence ID" value="OMJ82530.1"/>
    <property type="molecule type" value="Genomic_DNA"/>
</dbReference>
<accession>A0A1R2C0L7</accession>
<feature type="region of interest" description="Disordered" evidence="1">
    <location>
        <begin position="135"/>
        <end position="155"/>
    </location>
</feature>
<comment type="caution">
    <text evidence="2">The sequence shown here is derived from an EMBL/GenBank/DDBJ whole genome shotgun (WGS) entry which is preliminary data.</text>
</comment>
<evidence type="ECO:0000256" key="1">
    <source>
        <dbReference type="SAM" id="MobiDB-lite"/>
    </source>
</evidence>